<reference evidence="1" key="1">
    <citation type="submission" date="2021-01" db="EMBL/GenBank/DDBJ databases">
        <authorList>
            <consortium name="Genoscope - CEA"/>
            <person name="William W."/>
        </authorList>
    </citation>
    <scope>NUCLEOTIDE SEQUENCE</scope>
</reference>
<organism evidence="1">
    <name type="scientific">Brassica napus</name>
    <name type="common">Rape</name>
    <dbReference type="NCBI Taxonomy" id="3708"/>
    <lineage>
        <taxon>Eukaryota</taxon>
        <taxon>Viridiplantae</taxon>
        <taxon>Streptophyta</taxon>
        <taxon>Embryophyta</taxon>
        <taxon>Tracheophyta</taxon>
        <taxon>Spermatophyta</taxon>
        <taxon>Magnoliopsida</taxon>
        <taxon>eudicotyledons</taxon>
        <taxon>Gunneridae</taxon>
        <taxon>Pentapetalae</taxon>
        <taxon>rosids</taxon>
        <taxon>malvids</taxon>
        <taxon>Brassicales</taxon>
        <taxon>Brassicaceae</taxon>
        <taxon>Brassiceae</taxon>
        <taxon>Brassica</taxon>
    </lineage>
</organism>
<dbReference type="AlphaFoldDB" id="A0A816VJR2"/>
<dbReference type="Proteomes" id="UP001295469">
    <property type="component" value="Chromosome A03"/>
</dbReference>
<feature type="non-terminal residue" evidence="1">
    <location>
        <position position="1"/>
    </location>
</feature>
<proteinExistence type="predicted"/>
<accession>A0A816VJR2</accession>
<gene>
    <name evidence="1" type="ORF">DARMORV10_A03P24020.1</name>
</gene>
<dbReference type="EMBL" id="HG994357">
    <property type="protein sequence ID" value="CAF2123802.1"/>
    <property type="molecule type" value="Genomic_DNA"/>
</dbReference>
<evidence type="ECO:0000313" key="1">
    <source>
        <dbReference type="EMBL" id="CAF2123802.1"/>
    </source>
</evidence>
<name>A0A816VJR2_BRANA</name>
<protein>
    <submittedName>
        <fullName evidence="1">(rape) hypothetical protein</fullName>
    </submittedName>
</protein>
<sequence>LNLRNSVSHVLRISDISFLVKRLRNIWHRFQLDLSLFPFSSYWSNKDSTKSKW</sequence>